<dbReference type="PANTHER" id="PTHR34310">
    <property type="entry name" value="DUF427 DOMAIN PROTEIN (AFU_ORTHOLOGUE AFUA_3G02220)"/>
    <property type="match status" value="1"/>
</dbReference>
<dbReference type="RefSeq" id="WP_106473925.1">
    <property type="nucleotide sequence ID" value="NZ_CP027665.1"/>
</dbReference>
<accession>A0A2S0MV74</accession>
<name>A0A2S0MV74_9RHOB</name>
<dbReference type="InterPro" id="IPR007361">
    <property type="entry name" value="DUF427"/>
</dbReference>
<evidence type="ECO:0000313" key="2">
    <source>
        <dbReference type="EMBL" id="AVO39621.1"/>
    </source>
</evidence>
<keyword evidence="3" id="KW-1185">Reference proteome</keyword>
<dbReference type="Pfam" id="PF04248">
    <property type="entry name" value="NTP_transf_9"/>
    <property type="match status" value="1"/>
</dbReference>
<evidence type="ECO:0000259" key="1">
    <source>
        <dbReference type="Pfam" id="PF04248"/>
    </source>
</evidence>
<proteinExistence type="predicted"/>
<dbReference type="Proteomes" id="UP000237655">
    <property type="component" value="Chromosome"/>
</dbReference>
<dbReference type="InterPro" id="IPR038694">
    <property type="entry name" value="DUF427_sf"/>
</dbReference>
<reference evidence="3" key="1">
    <citation type="submission" date="2018-03" db="EMBL/GenBank/DDBJ databases">
        <title>Genomic analysis of the strain SH-1 isolated from shrimp intestine.</title>
        <authorList>
            <person name="Kim Y.-S."/>
            <person name="Kim S.-E."/>
            <person name="Kim K.-H."/>
        </authorList>
    </citation>
    <scope>NUCLEOTIDE SEQUENCE [LARGE SCALE GENOMIC DNA]</scope>
    <source>
        <strain evidence="3">SH-1</strain>
    </source>
</reference>
<dbReference type="EMBL" id="CP027665">
    <property type="protein sequence ID" value="AVO39621.1"/>
    <property type="molecule type" value="Genomic_DNA"/>
</dbReference>
<protein>
    <submittedName>
        <fullName evidence="2">DUF427 domain-containing protein</fullName>
    </submittedName>
</protein>
<organism evidence="2 3">
    <name type="scientific">Pukyongiella litopenaei</name>
    <dbReference type="NCBI Taxonomy" id="2605946"/>
    <lineage>
        <taxon>Bacteria</taxon>
        <taxon>Pseudomonadati</taxon>
        <taxon>Pseudomonadota</taxon>
        <taxon>Alphaproteobacteria</taxon>
        <taxon>Rhodobacterales</taxon>
        <taxon>Paracoccaceae</taxon>
        <taxon>Pukyongiella</taxon>
    </lineage>
</organism>
<evidence type="ECO:0000313" key="3">
    <source>
        <dbReference type="Proteomes" id="UP000237655"/>
    </source>
</evidence>
<dbReference type="AlphaFoldDB" id="A0A2S0MV74"/>
<dbReference type="PANTHER" id="PTHR34310:SF9">
    <property type="entry name" value="BLR5716 PROTEIN"/>
    <property type="match status" value="1"/>
</dbReference>
<sequence>MAGNHIRIRRAPGKWVVRTGGAVLGESDAALELSEGDRPPVIYFPRGDIAMAFLDRSDTTTHCPQKGDAGFFTIVTRSGRIEDAAWSYDTPHEAVDRIAGHLAFRTGDAVTVERL</sequence>
<feature type="domain" description="DUF427" evidence="1">
    <location>
        <begin position="16"/>
        <end position="105"/>
    </location>
</feature>
<dbReference type="KEGG" id="thas:C6Y53_02685"/>
<gene>
    <name evidence="2" type="ORF">C6Y53_02685</name>
</gene>
<dbReference type="Gene3D" id="2.170.150.40">
    <property type="entry name" value="Domain of unknown function (DUF427)"/>
    <property type="match status" value="1"/>
</dbReference>